<dbReference type="GO" id="GO:0015616">
    <property type="term" value="F:DNA translocase activity"/>
    <property type="evidence" value="ECO:0007669"/>
    <property type="project" value="TreeGrafter"/>
</dbReference>
<dbReference type="EMBL" id="CYRY02036077">
    <property type="protein sequence ID" value="VCX15835.1"/>
    <property type="molecule type" value="Genomic_DNA"/>
</dbReference>
<evidence type="ECO:0000259" key="3">
    <source>
        <dbReference type="Pfam" id="PF00176"/>
    </source>
</evidence>
<accession>A0A9X9M1U2</accession>
<dbReference type="Proteomes" id="UP000269945">
    <property type="component" value="Unassembled WGS sequence"/>
</dbReference>
<proteinExistence type="inferred from homology"/>
<dbReference type="PANTHER" id="PTHR45629:SF7">
    <property type="entry name" value="DNA EXCISION REPAIR PROTEIN ERCC-6-RELATED"/>
    <property type="match status" value="1"/>
</dbReference>
<dbReference type="InterPro" id="IPR027417">
    <property type="entry name" value="P-loop_NTPase"/>
</dbReference>
<comment type="caution">
    <text evidence="4">The sequence shown here is derived from an EMBL/GenBank/DDBJ whole genome shotgun (WGS) entry which is preliminary data.</text>
</comment>
<evidence type="ECO:0000256" key="2">
    <source>
        <dbReference type="ARBA" id="ARBA00022806"/>
    </source>
</evidence>
<keyword evidence="2" id="KW-0067">ATP-binding</keyword>
<feature type="non-terminal residue" evidence="4">
    <location>
        <position position="164"/>
    </location>
</feature>
<comment type="similarity">
    <text evidence="1">Belongs to the SNF2/RAD54 helicase family.</text>
</comment>
<name>A0A9X9M1U2_GULGU</name>
<keyword evidence="2" id="KW-0378">Hydrolase</keyword>
<reference evidence="4 5" key="1">
    <citation type="submission" date="2018-10" db="EMBL/GenBank/DDBJ databases">
        <authorList>
            <person name="Ekblom R."/>
            <person name="Jareborg N."/>
        </authorList>
    </citation>
    <scope>NUCLEOTIDE SEQUENCE [LARGE SCALE GENOMIC DNA]</scope>
    <source>
        <tissue evidence="4">Muscle</tissue>
    </source>
</reference>
<dbReference type="InterPro" id="IPR050496">
    <property type="entry name" value="SNF2_RAD54_helicase_repair"/>
</dbReference>
<dbReference type="AlphaFoldDB" id="A0A9X9M1U2"/>
<organism evidence="4 5">
    <name type="scientific">Gulo gulo</name>
    <name type="common">Wolverine</name>
    <name type="synonym">Gluton</name>
    <dbReference type="NCBI Taxonomy" id="48420"/>
    <lineage>
        <taxon>Eukaryota</taxon>
        <taxon>Metazoa</taxon>
        <taxon>Chordata</taxon>
        <taxon>Craniata</taxon>
        <taxon>Vertebrata</taxon>
        <taxon>Euteleostomi</taxon>
        <taxon>Mammalia</taxon>
        <taxon>Eutheria</taxon>
        <taxon>Laurasiatheria</taxon>
        <taxon>Carnivora</taxon>
        <taxon>Caniformia</taxon>
        <taxon>Musteloidea</taxon>
        <taxon>Mustelidae</taxon>
        <taxon>Guloninae</taxon>
        <taxon>Gulo</taxon>
    </lineage>
</organism>
<feature type="domain" description="SNF2 N-terminal" evidence="3">
    <location>
        <begin position="106"/>
        <end position="164"/>
    </location>
</feature>
<keyword evidence="5" id="KW-1185">Reference proteome</keyword>
<dbReference type="GO" id="GO:0004386">
    <property type="term" value="F:helicase activity"/>
    <property type="evidence" value="ECO:0007669"/>
    <property type="project" value="UniProtKB-KW"/>
</dbReference>
<sequence length="164" mass="18417">MEFKPGVMEASGRFVEAAALTPEQAALYQRYVKEAKEATKNGDLEEAFKLFNLAKDIFPNEKVMSRIQKIQEALEELAEHGDDEFTDVCNSGLLLYRELHNQLFEHQKEGVAFLYSLYRDGRKGGILADDMGLGKTVQIIAFLSGMFDATLVNHVLLIMPTSLI</sequence>
<dbReference type="InterPro" id="IPR000330">
    <property type="entry name" value="SNF2_N"/>
</dbReference>
<dbReference type="PANTHER" id="PTHR45629">
    <property type="entry name" value="SNF2/RAD54 FAMILY MEMBER"/>
    <property type="match status" value="1"/>
</dbReference>
<keyword evidence="2" id="KW-0347">Helicase</keyword>
<dbReference type="SUPFAM" id="SSF52540">
    <property type="entry name" value="P-loop containing nucleoside triphosphate hydrolases"/>
    <property type="match status" value="1"/>
</dbReference>
<evidence type="ECO:0000313" key="5">
    <source>
        <dbReference type="Proteomes" id="UP000269945"/>
    </source>
</evidence>
<dbReference type="Pfam" id="PF00176">
    <property type="entry name" value="SNF2-rel_dom"/>
    <property type="match status" value="1"/>
</dbReference>
<gene>
    <name evidence="4" type="ORF">BN2614_LOCUS2</name>
</gene>
<dbReference type="Gene3D" id="3.40.50.10810">
    <property type="entry name" value="Tandem AAA-ATPase domain"/>
    <property type="match status" value="1"/>
</dbReference>
<evidence type="ECO:0000256" key="1">
    <source>
        <dbReference type="ARBA" id="ARBA00007025"/>
    </source>
</evidence>
<keyword evidence="2" id="KW-0547">Nucleotide-binding</keyword>
<dbReference type="InterPro" id="IPR038718">
    <property type="entry name" value="SNF2-like_sf"/>
</dbReference>
<dbReference type="GO" id="GO:0005524">
    <property type="term" value="F:ATP binding"/>
    <property type="evidence" value="ECO:0007669"/>
    <property type="project" value="InterPro"/>
</dbReference>
<protein>
    <recommendedName>
        <fullName evidence="3">SNF2 N-terminal domain-containing protein</fullName>
    </recommendedName>
</protein>
<evidence type="ECO:0000313" key="4">
    <source>
        <dbReference type="EMBL" id="VCX15835.1"/>
    </source>
</evidence>